<feature type="compositionally biased region" description="Low complexity" evidence="1">
    <location>
        <begin position="229"/>
        <end position="239"/>
    </location>
</feature>
<comment type="caution">
    <text evidence="2">The sequence shown here is derived from an EMBL/GenBank/DDBJ whole genome shotgun (WGS) entry which is preliminary data.</text>
</comment>
<dbReference type="AlphaFoldDB" id="A0A5N6PQX9"/>
<dbReference type="Proteomes" id="UP000326396">
    <property type="component" value="Linkage Group LG11"/>
</dbReference>
<dbReference type="PANTHER" id="PTHR33210:SF24">
    <property type="entry name" value="POLLEN OLE E 1 ALLERGEN AND EXTENSIN FAMILY PROTEIN"/>
    <property type="match status" value="1"/>
</dbReference>
<accession>A0A5N6PQX9</accession>
<name>A0A5N6PQX9_9ASTR</name>
<evidence type="ECO:0000313" key="3">
    <source>
        <dbReference type="Proteomes" id="UP000326396"/>
    </source>
</evidence>
<dbReference type="InterPro" id="IPR039923">
    <property type="entry name" value="Protodermal_1"/>
</dbReference>
<dbReference type="Pfam" id="PF01190">
    <property type="entry name" value="Pollen_Ole_e_1"/>
    <property type="match status" value="1"/>
</dbReference>
<dbReference type="PANTHER" id="PTHR33210">
    <property type="entry name" value="PROTODERMAL FACTOR 1"/>
    <property type="match status" value="1"/>
</dbReference>
<dbReference type="OrthoDB" id="1909008at2759"/>
<gene>
    <name evidence="2" type="ORF">E3N88_06483</name>
</gene>
<feature type="compositionally biased region" description="Pro residues" evidence="1">
    <location>
        <begin position="207"/>
        <end position="228"/>
    </location>
</feature>
<dbReference type="EMBL" id="SZYD01000003">
    <property type="protein sequence ID" value="KAD6795587.1"/>
    <property type="molecule type" value="Genomic_DNA"/>
</dbReference>
<sequence length="389" mass="42286">MSEFPDLMTAAATKTKKKKAQTLPLGIDGPRSDEVSIEKSWRKNQSDAHPASVSMSVYFEMMIDWVVTGLVLAAAAAIDVARGDTTVTGTVFCDQCKDGRFDALDYPLGGIRILLACPAEHGQFVVMREETTNWLGAYTTSFVGTPDMGGCRAQLSGDVQGCGAVVGPAQDLRLTLKMFDSQMYTVDPLVAQPDIRSPLCPQTSPLPEQPLPSFPPPNNLSPPLPSLPPMSQLPVLSPPITESLPMSPLPPLPPLPPMPTKPFFNASACPYQMWMMAQHKCYWVLDPETKVGLVFGPLASSRYGTNITLRDSINGMGDPYQTLLREGTTALLNSYASTQFVYQPIDVVRRLNWALTDGSSQQLLMAALRFIKANSGQIGNTTCKFTFCT</sequence>
<organism evidence="2 3">
    <name type="scientific">Mikania micrantha</name>
    <name type="common">bitter vine</name>
    <dbReference type="NCBI Taxonomy" id="192012"/>
    <lineage>
        <taxon>Eukaryota</taxon>
        <taxon>Viridiplantae</taxon>
        <taxon>Streptophyta</taxon>
        <taxon>Embryophyta</taxon>
        <taxon>Tracheophyta</taxon>
        <taxon>Spermatophyta</taxon>
        <taxon>Magnoliopsida</taxon>
        <taxon>eudicotyledons</taxon>
        <taxon>Gunneridae</taxon>
        <taxon>Pentapetalae</taxon>
        <taxon>asterids</taxon>
        <taxon>campanulids</taxon>
        <taxon>Asterales</taxon>
        <taxon>Asteraceae</taxon>
        <taxon>Asteroideae</taxon>
        <taxon>Heliantheae alliance</taxon>
        <taxon>Eupatorieae</taxon>
        <taxon>Mikania</taxon>
    </lineage>
</organism>
<protein>
    <submittedName>
        <fullName evidence="2">Uncharacterized protein</fullName>
    </submittedName>
</protein>
<evidence type="ECO:0000256" key="1">
    <source>
        <dbReference type="SAM" id="MobiDB-lite"/>
    </source>
</evidence>
<keyword evidence="3" id="KW-1185">Reference proteome</keyword>
<feature type="region of interest" description="Disordered" evidence="1">
    <location>
        <begin position="197"/>
        <end position="239"/>
    </location>
</feature>
<proteinExistence type="predicted"/>
<evidence type="ECO:0000313" key="2">
    <source>
        <dbReference type="EMBL" id="KAD6795587.1"/>
    </source>
</evidence>
<reference evidence="2 3" key="1">
    <citation type="submission" date="2019-05" db="EMBL/GenBank/DDBJ databases">
        <title>Mikania micrantha, genome provides insights into the molecular mechanism of rapid growth.</title>
        <authorList>
            <person name="Liu B."/>
        </authorList>
    </citation>
    <scope>NUCLEOTIDE SEQUENCE [LARGE SCALE GENOMIC DNA]</scope>
    <source>
        <strain evidence="2">NLD-2019</strain>
        <tissue evidence="2">Leaf</tissue>
    </source>
</reference>